<proteinExistence type="predicted"/>
<dbReference type="KEGG" id="phu:Phum_PHUM569730"/>
<sequence length="88" mass="10287">MHIWLWFAVTIIIVVLTIENGEIVAKEDEVPLFVHHASNVSKFCLEPGNMRTFMYLVRDKFEPVLNVYLFQSDCCEDVSALNFIYLFI</sequence>
<reference evidence="2" key="2">
    <citation type="submission" date="2007-04" db="EMBL/GenBank/DDBJ databases">
        <title>The genome of the human body louse.</title>
        <authorList>
            <consortium name="The Human Body Louse Genome Consortium"/>
            <person name="Kirkness E."/>
            <person name="Walenz B."/>
            <person name="Hass B."/>
            <person name="Bruggner R."/>
            <person name="Strausberg R."/>
        </authorList>
    </citation>
    <scope>NUCLEOTIDE SEQUENCE</scope>
    <source>
        <strain evidence="2">USDA</strain>
    </source>
</reference>
<organism>
    <name type="scientific">Pediculus humanus subsp. corporis</name>
    <name type="common">Body louse</name>
    <dbReference type="NCBI Taxonomy" id="121224"/>
    <lineage>
        <taxon>Eukaryota</taxon>
        <taxon>Metazoa</taxon>
        <taxon>Ecdysozoa</taxon>
        <taxon>Arthropoda</taxon>
        <taxon>Hexapoda</taxon>
        <taxon>Insecta</taxon>
        <taxon>Pterygota</taxon>
        <taxon>Neoptera</taxon>
        <taxon>Paraneoptera</taxon>
        <taxon>Psocodea</taxon>
        <taxon>Troctomorpha</taxon>
        <taxon>Phthiraptera</taxon>
        <taxon>Anoplura</taxon>
        <taxon>Pediculidae</taxon>
        <taxon>Pediculus</taxon>
    </lineage>
</organism>
<dbReference type="RefSeq" id="XP_002432099.1">
    <property type="nucleotide sequence ID" value="XM_002432054.1"/>
</dbReference>
<reference evidence="2" key="1">
    <citation type="submission" date="2007-04" db="EMBL/GenBank/DDBJ databases">
        <title>Annotation of Pediculus humanus corporis strain USDA.</title>
        <authorList>
            <person name="Kirkness E."/>
            <person name="Hannick L."/>
            <person name="Hass B."/>
            <person name="Bruggner R."/>
            <person name="Lawson D."/>
            <person name="Bidwell S."/>
            <person name="Joardar V."/>
            <person name="Caler E."/>
            <person name="Walenz B."/>
            <person name="Inman J."/>
            <person name="Schobel S."/>
            <person name="Galinsky K."/>
            <person name="Amedeo P."/>
            <person name="Strausberg R."/>
        </authorList>
    </citation>
    <scope>NUCLEOTIDE SEQUENCE</scope>
    <source>
        <strain evidence="2">USDA</strain>
    </source>
</reference>
<dbReference type="HOGENOM" id="CLU_2471765_0_0_1"/>
<reference evidence="3" key="3">
    <citation type="submission" date="2021-02" db="UniProtKB">
        <authorList>
            <consortium name="EnsemblMetazoa"/>
        </authorList>
    </citation>
    <scope>IDENTIFICATION</scope>
    <source>
        <strain evidence="3">USDA</strain>
    </source>
</reference>
<dbReference type="VEuPathDB" id="VectorBase:PHUM569730"/>
<gene>
    <name evidence="3" type="primary">8234880</name>
    <name evidence="2" type="ORF">Phum_PHUM569730</name>
</gene>
<keyword evidence="1" id="KW-0732">Signal</keyword>
<dbReference type="Proteomes" id="UP000009046">
    <property type="component" value="Unassembled WGS sequence"/>
</dbReference>
<dbReference type="CTD" id="8234880"/>
<evidence type="ECO:0000313" key="4">
    <source>
        <dbReference type="Proteomes" id="UP000009046"/>
    </source>
</evidence>
<evidence type="ECO:0000256" key="1">
    <source>
        <dbReference type="SAM" id="SignalP"/>
    </source>
</evidence>
<name>E0W155_PEDHC</name>
<evidence type="ECO:0000313" key="3">
    <source>
        <dbReference type="EnsemblMetazoa" id="PHUM569730-PA"/>
    </source>
</evidence>
<protein>
    <submittedName>
        <fullName evidence="2 3">Uncharacterized protein</fullName>
    </submittedName>
</protein>
<dbReference type="GeneID" id="8234880"/>
<accession>E0W155</accession>
<keyword evidence="4" id="KW-1185">Reference proteome</keyword>
<feature type="signal peptide" evidence="1">
    <location>
        <begin position="1"/>
        <end position="17"/>
    </location>
</feature>
<dbReference type="EnsemblMetazoa" id="PHUM569730-RA">
    <property type="protein sequence ID" value="PHUM569730-PA"/>
    <property type="gene ID" value="PHUM569730"/>
</dbReference>
<dbReference type="AlphaFoldDB" id="E0W155"/>
<dbReference type="EMBL" id="DS235866">
    <property type="protein sequence ID" value="EEB19361.1"/>
    <property type="molecule type" value="Genomic_DNA"/>
</dbReference>
<evidence type="ECO:0000313" key="2">
    <source>
        <dbReference type="EMBL" id="EEB19361.1"/>
    </source>
</evidence>
<dbReference type="EMBL" id="AAZO01006919">
    <property type="status" value="NOT_ANNOTATED_CDS"/>
    <property type="molecule type" value="Genomic_DNA"/>
</dbReference>
<feature type="chain" id="PRO_5014570278" evidence="1">
    <location>
        <begin position="18"/>
        <end position="88"/>
    </location>
</feature>
<dbReference type="InParanoid" id="E0W155"/>